<organism evidence="3 4">
    <name type="scientific">Symbiobacterium thermophilum</name>
    <dbReference type="NCBI Taxonomy" id="2734"/>
    <lineage>
        <taxon>Bacteria</taxon>
        <taxon>Bacillati</taxon>
        <taxon>Bacillota</taxon>
        <taxon>Clostridia</taxon>
        <taxon>Eubacteriales</taxon>
        <taxon>Symbiobacteriaceae</taxon>
        <taxon>Symbiobacterium</taxon>
    </lineage>
</organism>
<comment type="caution">
    <text evidence="3">The sequence shown here is derived from an EMBL/GenBank/DDBJ whole genome shotgun (WGS) entry which is preliminary data.</text>
</comment>
<gene>
    <name evidence="3" type="ORF">A6D92_16045</name>
</gene>
<dbReference type="EMBL" id="LWLV01001555">
    <property type="protein sequence ID" value="OTA40543.1"/>
    <property type="molecule type" value="Genomic_DNA"/>
</dbReference>
<dbReference type="PANTHER" id="PTHR48084">
    <property type="entry name" value="2-OXOGLUTARATE OXIDOREDUCTASE SUBUNIT KORB-RELATED"/>
    <property type="match status" value="1"/>
</dbReference>
<name>A0A1Y2T5L4_SYMTR</name>
<accession>A0A1Y2T5L4</accession>
<evidence type="ECO:0000313" key="4">
    <source>
        <dbReference type="Proteomes" id="UP000194267"/>
    </source>
</evidence>
<dbReference type="CDD" id="cd03375">
    <property type="entry name" value="TPP_OGFOR"/>
    <property type="match status" value="1"/>
</dbReference>
<feature type="domain" description="Thiamine pyrophosphate enzyme TPP-binding" evidence="2">
    <location>
        <begin position="58"/>
        <end position="207"/>
    </location>
</feature>
<dbReference type="SUPFAM" id="SSF52518">
    <property type="entry name" value="Thiamin diphosphate-binding fold (THDP-binding)"/>
    <property type="match status" value="1"/>
</dbReference>
<sequence>MKRIAGMPESMSPVVTHYCPGCSHGVLHRIIAELLDEMNLRERTVGVASVGCSVLAYNYFETDFVQAPHGRAPAVATGLKRARPNLFVFTYQGDGDMAAIGTAEIIHAAARGERITAIMYNNGIYGMTGGQMSPTTLMGAVTATTPYGRQEEHGRPYRMAELLAQMPGTAYVARTHIADVANIVKTKQYLRKAFEAQLNGLGFSMVEVLGNCPTNWGVTPAEANRYVLNEVLAYFPVGEFKDVTKEALAGVHA</sequence>
<dbReference type="Proteomes" id="UP000194267">
    <property type="component" value="Unassembled WGS sequence"/>
</dbReference>
<dbReference type="InterPro" id="IPR029061">
    <property type="entry name" value="THDP-binding"/>
</dbReference>
<dbReference type="Gene3D" id="3.40.50.970">
    <property type="match status" value="1"/>
</dbReference>
<reference evidence="4" key="1">
    <citation type="submission" date="2016-04" db="EMBL/GenBank/DDBJ databases">
        <authorList>
            <person name="Antunes L.P."/>
            <person name="Martins L.F."/>
            <person name="Pereira R.V."/>
            <person name="Thomas A.M."/>
            <person name="Barbosa D."/>
            <person name="Nascimento L."/>
            <person name="Silva G.M."/>
            <person name="Condomitti G.W."/>
            <person name="Digiampietri L.A."/>
            <person name="Lombardi K.C."/>
            <person name="Ramos P.L."/>
            <person name="Quaggio R.B."/>
            <person name="Oliveira J.C."/>
            <person name="Pascon R.C."/>
            <person name="Cruz J.B."/>
            <person name="Silva A.M."/>
            <person name="Setubal J.C."/>
        </authorList>
    </citation>
    <scope>NUCLEOTIDE SEQUENCE [LARGE SCALE GENOMIC DNA]</scope>
</reference>
<evidence type="ECO:0000313" key="3">
    <source>
        <dbReference type="EMBL" id="OTA40543.1"/>
    </source>
</evidence>
<proteinExistence type="predicted"/>
<dbReference type="AlphaFoldDB" id="A0A1Y2T5L4"/>
<dbReference type="GO" id="GO:0030976">
    <property type="term" value="F:thiamine pyrophosphate binding"/>
    <property type="evidence" value="ECO:0007669"/>
    <property type="project" value="InterPro"/>
</dbReference>
<evidence type="ECO:0000259" key="2">
    <source>
        <dbReference type="Pfam" id="PF02775"/>
    </source>
</evidence>
<dbReference type="GO" id="GO:0045333">
    <property type="term" value="P:cellular respiration"/>
    <property type="evidence" value="ECO:0007669"/>
    <property type="project" value="UniProtKB-ARBA"/>
</dbReference>
<dbReference type="InterPro" id="IPR051457">
    <property type="entry name" value="2-oxoacid:Fd_oxidoreductase"/>
</dbReference>
<dbReference type="GO" id="GO:0016625">
    <property type="term" value="F:oxidoreductase activity, acting on the aldehyde or oxo group of donors, iron-sulfur protein as acceptor"/>
    <property type="evidence" value="ECO:0007669"/>
    <property type="project" value="UniProtKB-ARBA"/>
</dbReference>
<dbReference type="PANTHER" id="PTHR48084:SF3">
    <property type="entry name" value="SUBUNIT OF PYRUVATE:FLAVODOXIN OXIDOREDUCTASE"/>
    <property type="match status" value="1"/>
</dbReference>
<dbReference type="Pfam" id="PF02775">
    <property type="entry name" value="TPP_enzyme_C"/>
    <property type="match status" value="1"/>
</dbReference>
<keyword evidence="1" id="KW-0560">Oxidoreductase</keyword>
<evidence type="ECO:0000256" key="1">
    <source>
        <dbReference type="ARBA" id="ARBA00023002"/>
    </source>
</evidence>
<protein>
    <submittedName>
        <fullName evidence="3">2-oxoglutarate oxidoreductase</fullName>
    </submittedName>
</protein>
<dbReference type="InterPro" id="IPR011766">
    <property type="entry name" value="TPP_enzyme_TPP-bd"/>
</dbReference>